<sequence length="375" mass="43125">MQGLNHASPVRMSHTYAAKKEWRMSTPLYDCPRCINRQSQIVDDPFQPKRSSRNTGEDSDNDHESGDETPEAQASPVHPVKLKRQRLRRERRERRTADLIKQDKEMDNQMQEAAIEQARELDTTIRGKYSIWRKEYENPNSDSTVKLMRDQIIMAKAYAAIAKSKNETVLYDSLIKHSRESQLAIGEAITDAELHPSAIDQAKAMGHVLATAKDQLYDCVSIARKLRVMLQSSETNVQLMKKKSSFLIQLDAKTVPRPLHCIPLVLTTDYYLYNYEEKDFPNKEKLEDASLYHYAIFSDNVLATSVVVNSTVLHAKEPEKHVFHIVTDKLNFAAMRMWFLVNAPALLQFKSRMWMSLLGSILHTVLSYVSLNLRE</sequence>
<evidence type="ECO:0000256" key="2">
    <source>
        <dbReference type="SAM" id="MobiDB-lite"/>
    </source>
</evidence>
<dbReference type="AlphaFoldDB" id="A0AAW2RWR9"/>
<organism evidence="3">
    <name type="scientific">Sesamum radiatum</name>
    <name type="common">Black benniseed</name>
    <dbReference type="NCBI Taxonomy" id="300843"/>
    <lineage>
        <taxon>Eukaryota</taxon>
        <taxon>Viridiplantae</taxon>
        <taxon>Streptophyta</taxon>
        <taxon>Embryophyta</taxon>
        <taxon>Tracheophyta</taxon>
        <taxon>Spermatophyta</taxon>
        <taxon>Magnoliopsida</taxon>
        <taxon>eudicotyledons</taxon>
        <taxon>Gunneridae</taxon>
        <taxon>Pentapetalae</taxon>
        <taxon>asterids</taxon>
        <taxon>lamiids</taxon>
        <taxon>Lamiales</taxon>
        <taxon>Pedaliaceae</taxon>
        <taxon>Sesamum</taxon>
    </lineage>
</organism>
<reference evidence="3" key="1">
    <citation type="submission" date="2020-06" db="EMBL/GenBank/DDBJ databases">
        <authorList>
            <person name="Li T."/>
            <person name="Hu X."/>
            <person name="Zhang T."/>
            <person name="Song X."/>
            <person name="Zhang H."/>
            <person name="Dai N."/>
            <person name="Sheng W."/>
            <person name="Hou X."/>
            <person name="Wei L."/>
        </authorList>
    </citation>
    <scope>NUCLEOTIDE SEQUENCE</scope>
    <source>
        <strain evidence="3">G02</strain>
        <tissue evidence="3">Leaf</tissue>
    </source>
</reference>
<feature type="region of interest" description="Disordered" evidence="2">
    <location>
        <begin position="39"/>
        <end position="98"/>
    </location>
</feature>
<dbReference type="SUPFAM" id="SSF53448">
    <property type="entry name" value="Nucleotide-diphospho-sugar transferases"/>
    <property type="match status" value="1"/>
</dbReference>
<evidence type="ECO:0000313" key="3">
    <source>
        <dbReference type="EMBL" id="KAL0383853.1"/>
    </source>
</evidence>
<evidence type="ECO:0000256" key="1">
    <source>
        <dbReference type="ARBA" id="ARBA00006351"/>
    </source>
</evidence>
<feature type="compositionally biased region" description="Basic residues" evidence="2">
    <location>
        <begin position="80"/>
        <end position="92"/>
    </location>
</feature>
<dbReference type="EMBL" id="JACGWJ010000012">
    <property type="protein sequence ID" value="KAL0383853.1"/>
    <property type="molecule type" value="Genomic_DNA"/>
</dbReference>
<gene>
    <name evidence="3" type="ORF">Sradi_2779600</name>
</gene>
<comment type="caution">
    <text evidence="3">The sequence shown here is derived from an EMBL/GenBank/DDBJ whole genome shotgun (WGS) entry which is preliminary data.</text>
</comment>
<dbReference type="Pfam" id="PF25557">
    <property type="entry name" value="GAUT_1"/>
    <property type="match status" value="1"/>
</dbReference>
<proteinExistence type="inferred from homology"/>
<dbReference type="InterPro" id="IPR029044">
    <property type="entry name" value="Nucleotide-diphossugar_trans"/>
</dbReference>
<accession>A0AAW2RWR9</accession>
<name>A0AAW2RWR9_SESRA</name>
<protein>
    <submittedName>
        <fullName evidence="3">Galacturonosyltransferase 3</fullName>
    </submittedName>
</protein>
<dbReference type="PANTHER" id="PTHR32116:SF76">
    <property type="entry name" value="GALACTURONOSYLTRANSFERASE 3-RELATED"/>
    <property type="match status" value="1"/>
</dbReference>
<dbReference type="PANTHER" id="PTHR32116">
    <property type="entry name" value="GALACTURONOSYLTRANSFERASE 4-RELATED"/>
    <property type="match status" value="1"/>
</dbReference>
<dbReference type="InterPro" id="IPR029993">
    <property type="entry name" value="GAUT"/>
</dbReference>
<feature type="compositionally biased region" description="Acidic residues" evidence="2">
    <location>
        <begin position="57"/>
        <end position="70"/>
    </location>
</feature>
<comment type="similarity">
    <text evidence="1">Belongs to the glycosyltransferase 8 family.</text>
</comment>
<reference evidence="3" key="2">
    <citation type="journal article" date="2024" name="Plant">
        <title>Genomic evolution and insights into agronomic trait innovations of Sesamum species.</title>
        <authorList>
            <person name="Miao H."/>
            <person name="Wang L."/>
            <person name="Qu L."/>
            <person name="Liu H."/>
            <person name="Sun Y."/>
            <person name="Le M."/>
            <person name="Wang Q."/>
            <person name="Wei S."/>
            <person name="Zheng Y."/>
            <person name="Lin W."/>
            <person name="Duan Y."/>
            <person name="Cao H."/>
            <person name="Xiong S."/>
            <person name="Wang X."/>
            <person name="Wei L."/>
            <person name="Li C."/>
            <person name="Ma Q."/>
            <person name="Ju M."/>
            <person name="Zhao R."/>
            <person name="Li G."/>
            <person name="Mu C."/>
            <person name="Tian Q."/>
            <person name="Mei H."/>
            <person name="Zhang T."/>
            <person name="Gao T."/>
            <person name="Zhang H."/>
        </authorList>
    </citation>
    <scope>NUCLEOTIDE SEQUENCE</scope>
    <source>
        <strain evidence="3">G02</strain>
    </source>
</reference>
<dbReference type="GO" id="GO:0047262">
    <property type="term" value="F:polygalacturonate 4-alpha-galacturonosyltransferase activity"/>
    <property type="evidence" value="ECO:0007669"/>
    <property type="project" value="InterPro"/>
</dbReference>